<dbReference type="InterPro" id="IPR026079">
    <property type="entry name" value="CDR2"/>
</dbReference>
<organism evidence="4 5">
    <name type="scientific">Sinocyclocheilus grahami</name>
    <name type="common">Dianchi golden-line fish</name>
    <name type="synonym">Barbus grahami</name>
    <dbReference type="NCBI Taxonomy" id="75366"/>
    <lineage>
        <taxon>Eukaryota</taxon>
        <taxon>Metazoa</taxon>
        <taxon>Chordata</taxon>
        <taxon>Craniata</taxon>
        <taxon>Vertebrata</taxon>
        <taxon>Euteleostomi</taxon>
        <taxon>Actinopterygii</taxon>
        <taxon>Neopterygii</taxon>
        <taxon>Teleostei</taxon>
        <taxon>Ostariophysi</taxon>
        <taxon>Cypriniformes</taxon>
        <taxon>Cyprinidae</taxon>
        <taxon>Cyprininae</taxon>
        <taxon>Sinocyclocheilus</taxon>
    </lineage>
</organism>
<dbReference type="Proteomes" id="UP000472262">
    <property type="component" value="Unassembled WGS sequence"/>
</dbReference>
<dbReference type="PANTHER" id="PTHR19232:SF1">
    <property type="entry name" value="CEREBELLAR DEGENERATION-RELATED PROTEIN 2"/>
    <property type="match status" value="1"/>
</dbReference>
<evidence type="ECO:0000256" key="3">
    <source>
        <dbReference type="SAM" id="Coils"/>
    </source>
</evidence>
<name>A0A672KX14_SINGR</name>
<feature type="coiled-coil region" evidence="3">
    <location>
        <begin position="51"/>
        <end position="117"/>
    </location>
</feature>
<reference evidence="4" key="1">
    <citation type="submission" date="2025-08" db="UniProtKB">
        <authorList>
            <consortium name="Ensembl"/>
        </authorList>
    </citation>
    <scope>IDENTIFICATION</scope>
</reference>
<keyword evidence="2 3" id="KW-0175">Coiled coil</keyword>
<dbReference type="InParanoid" id="A0A672KX14"/>
<protein>
    <submittedName>
        <fullName evidence="4">Uncharacterized protein</fullName>
    </submittedName>
</protein>
<reference evidence="4" key="2">
    <citation type="submission" date="2025-09" db="UniProtKB">
        <authorList>
            <consortium name="Ensembl"/>
        </authorList>
    </citation>
    <scope>IDENTIFICATION</scope>
</reference>
<evidence type="ECO:0000313" key="4">
    <source>
        <dbReference type="Ensembl" id="ENSSGRP00000014451.1"/>
    </source>
</evidence>
<dbReference type="AlphaFoldDB" id="A0A672KX14"/>
<dbReference type="PANTHER" id="PTHR19232">
    <property type="entry name" value="CENTROCORTIN FAMILY MEMBER"/>
    <property type="match status" value="1"/>
</dbReference>
<proteinExistence type="inferred from homology"/>
<keyword evidence="5" id="KW-1185">Reference proteome</keyword>
<evidence type="ECO:0000313" key="5">
    <source>
        <dbReference type="Proteomes" id="UP000472262"/>
    </source>
</evidence>
<evidence type="ECO:0000256" key="1">
    <source>
        <dbReference type="ARBA" id="ARBA00009019"/>
    </source>
</evidence>
<evidence type="ECO:0000256" key="2">
    <source>
        <dbReference type="ARBA" id="ARBA00023054"/>
    </source>
</evidence>
<sequence>ILASDTVFEIMPTKSTRCLPFCLLRVCVFGTDLHLAQLQEIEYLTKQVDLLRQMNDQHAKVYEQLDSAARDLEKSNQRQAQENRTAQHRIQSLTETTDGLQTHMEGLQKQVDELKASRSKRDLAASHRSLAAQRMSCLKEIYDLQQDNNIFTI</sequence>
<accession>A0A672KX14</accession>
<comment type="similarity">
    <text evidence="1">Belongs to the CDR2 family.</text>
</comment>
<dbReference type="Ensembl" id="ENSSGRT00000015612.1">
    <property type="protein sequence ID" value="ENSSGRP00000014451.1"/>
    <property type="gene ID" value="ENSSGRG00000009029.1"/>
</dbReference>